<dbReference type="AlphaFoldDB" id="D5GHU6"/>
<accession>D5GHU6</accession>
<proteinExistence type="predicted"/>
<reference evidence="1 2" key="1">
    <citation type="journal article" date="2010" name="Nature">
        <title>Perigord black truffle genome uncovers evolutionary origins and mechanisms of symbiosis.</title>
        <authorList>
            <person name="Martin F."/>
            <person name="Kohler A."/>
            <person name="Murat C."/>
            <person name="Balestrini R."/>
            <person name="Coutinho P.M."/>
            <person name="Jaillon O."/>
            <person name="Montanini B."/>
            <person name="Morin E."/>
            <person name="Noel B."/>
            <person name="Percudani R."/>
            <person name="Porcel B."/>
            <person name="Rubini A."/>
            <person name="Amicucci A."/>
            <person name="Amselem J."/>
            <person name="Anthouard V."/>
            <person name="Arcioni S."/>
            <person name="Artiguenave F."/>
            <person name="Aury J.M."/>
            <person name="Ballario P."/>
            <person name="Bolchi A."/>
            <person name="Brenna A."/>
            <person name="Brun A."/>
            <person name="Buee M."/>
            <person name="Cantarel B."/>
            <person name="Chevalier G."/>
            <person name="Couloux A."/>
            <person name="Da Silva C."/>
            <person name="Denoeud F."/>
            <person name="Duplessis S."/>
            <person name="Ghignone S."/>
            <person name="Hilselberger B."/>
            <person name="Iotti M."/>
            <person name="Marcais B."/>
            <person name="Mello A."/>
            <person name="Miranda M."/>
            <person name="Pacioni G."/>
            <person name="Quesneville H."/>
            <person name="Riccioni C."/>
            <person name="Ruotolo R."/>
            <person name="Splivallo R."/>
            <person name="Stocchi V."/>
            <person name="Tisserant E."/>
            <person name="Viscomi A.R."/>
            <person name="Zambonelli A."/>
            <person name="Zampieri E."/>
            <person name="Henrissat B."/>
            <person name="Lebrun M.H."/>
            <person name="Paolocci F."/>
            <person name="Bonfante P."/>
            <person name="Ottonello S."/>
            <person name="Wincker P."/>
        </authorList>
    </citation>
    <scope>NUCLEOTIDE SEQUENCE [LARGE SCALE GENOMIC DNA]</scope>
    <source>
        <strain evidence="1 2">Mel28</strain>
    </source>
</reference>
<dbReference type="InParanoid" id="D5GHU6"/>
<evidence type="ECO:0000313" key="1">
    <source>
        <dbReference type="EMBL" id="CAZ84089.1"/>
    </source>
</evidence>
<organism evidence="1 2">
    <name type="scientific">Tuber melanosporum (strain Mel28)</name>
    <name type="common">Perigord black truffle</name>
    <dbReference type="NCBI Taxonomy" id="656061"/>
    <lineage>
        <taxon>Eukaryota</taxon>
        <taxon>Fungi</taxon>
        <taxon>Dikarya</taxon>
        <taxon>Ascomycota</taxon>
        <taxon>Pezizomycotina</taxon>
        <taxon>Pezizomycetes</taxon>
        <taxon>Pezizales</taxon>
        <taxon>Tuberaceae</taxon>
        <taxon>Tuber</taxon>
    </lineage>
</organism>
<dbReference type="GeneID" id="9184182"/>
<dbReference type="HOGENOM" id="CLU_3279818_0_0_1"/>
<dbReference type="Proteomes" id="UP000006911">
    <property type="component" value="Unassembled WGS sequence"/>
</dbReference>
<name>D5GHU6_TUBMM</name>
<sequence>MLFFVTVIKSAVLKISRISANTASSLGSSIVHISSSAPSYF</sequence>
<dbReference type="KEGG" id="tml:GSTUM_00008121001"/>
<evidence type="ECO:0000313" key="2">
    <source>
        <dbReference type="Proteomes" id="UP000006911"/>
    </source>
</evidence>
<gene>
    <name evidence="1" type="ORF">GSTUM_00008121001</name>
</gene>
<dbReference type="EMBL" id="FN430321">
    <property type="protein sequence ID" value="CAZ84089.1"/>
    <property type="molecule type" value="Genomic_DNA"/>
</dbReference>
<keyword evidence="2" id="KW-1185">Reference proteome</keyword>
<protein>
    <submittedName>
        <fullName evidence="1">(Perigord truffle) hypothetical protein</fullName>
    </submittedName>
</protein>
<dbReference type="RefSeq" id="XP_002839898.1">
    <property type="nucleotide sequence ID" value="XM_002839852.1"/>
</dbReference>